<dbReference type="Proteomes" id="UP000054823">
    <property type="component" value="Unassembled WGS sequence"/>
</dbReference>
<gene>
    <name evidence="1" type="ORF">SHM7688_02156</name>
</gene>
<dbReference type="STRING" id="321267.SHM7688_02156"/>
<protein>
    <submittedName>
        <fullName evidence="1">Alpha/beta hydrolase family protein</fullName>
    </submittedName>
</protein>
<proteinExistence type="predicted"/>
<dbReference type="OrthoDB" id="9798884at2"/>
<keyword evidence="2" id="KW-1185">Reference proteome</keyword>
<dbReference type="SUPFAM" id="SSF53474">
    <property type="entry name" value="alpha/beta-Hydrolases"/>
    <property type="match status" value="1"/>
</dbReference>
<accession>A0A0P1ER14</accession>
<name>A0A0P1ER14_9RHOB</name>
<dbReference type="AlphaFoldDB" id="A0A0P1ER14"/>
<dbReference type="GO" id="GO:0016787">
    <property type="term" value="F:hydrolase activity"/>
    <property type="evidence" value="ECO:0007669"/>
    <property type="project" value="UniProtKB-KW"/>
</dbReference>
<evidence type="ECO:0000313" key="2">
    <source>
        <dbReference type="Proteomes" id="UP000054823"/>
    </source>
</evidence>
<sequence length="304" mass="33972">MSKHPTAEQMAIIQAMAQGNTIINRTPVLKTPADYGMDYEDVFFPALDGVPLEAWFIPAEGSDKLIICNHPLTFSRYGFPGHLEPWSQFAPVNVEFGKIYKALHDAGYNALTYDMRNHGHSGAANAGLAAYGLFEWRDVAGAQVYVQSHERLKDMTVGLFNPCNGGNSAMVAMSKCPDLFEDVRAFVCPQPCSSRTASEEIGKLQGIGEFIDLLDREQQRLGAFPMARMTPHHFAANVTVPTYVIQVKDDLWTRPEDVQTTYDLLGTPDKKLLWVEGTTRRFDGYNYFGENPESMVAFFDEHMA</sequence>
<dbReference type="InterPro" id="IPR029058">
    <property type="entry name" value="AB_hydrolase_fold"/>
</dbReference>
<dbReference type="EMBL" id="CYPW01000021">
    <property type="protein sequence ID" value="CUH52709.1"/>
    <property type="molecule type" value="Genomic_DNA"/>
</dbReference>
<keyword evidence="1" id="KW-0378">Hydrolase</keyword>
<reference evidence="1 2" key="1">
    <citation type="submission" date="2015-09" db="EMBL/GenBank/DDBJ databases">
        <authorList>
            <consortium name="Swine Surveillance"/>
        </authorList>
    </citation>
    <scope>NUCLEOTIDE SEQUENCE [LARGE SCALE GENOMIC DNA]</scope>
    <source>
        <strain evidence="1 2">CECT 7688</strain>
    </source>
</reference>
<organism evidence="1 2">
    <name type="scientific">Shimia marina</name>
    <dbReference type="NCBI Taxonomy" id="321267"/>
    <lineage>
        <taxon>Bacteria</taxon>
        <taxon>Pseudomonadati</taxon>
        <taxon>Pseudomonadota</taxon>
        <taxon>Alphaproteobacteria</taxon>
        <taxon>Rhodobacterales</taxon>
        <taxon>Roseobacteraceae</taxon>
    </lineage>
</organism>
<evidence type="ECO:0000313" key="1">
    <source>
        <dbReference type="EMBL" id="CUH52709.1"/>
    </source>
</evidence>
<dbReference type="RefSeq" id="WP_058239923.1">
    <property type="nucleotide sequence ID" value="NZ_CYPW01000021.1"/>
</dbReference>
<dbReference type="Gene3D" id="3.40.50.1820">
    <property type="entry name" value="alpha/beta hydrolase"/>
    <property type="match status" value="1"/>
</dbReference>